<dbReference type="Proteomes" id="UP000751852">
    <property type="component" value="Unassembled WGS sequence"/>
</dbReference>
<comment type="subcellular location">
    <subcellularLocation>
        <location evidence="1">Membrane</location>
        <topology evidence="1">Multi-pass membrane protein</topology>
    </subcellularLocation>
</comment>
<feature type="transmembrane region" description="Helical" evidence="7">
    <location>
        <begin position="302"/>
        <end position="323"/>
    </location>
</feature>
<sequence>MSKQSQWKTSTGFILASAGSAIGLGAMWKFPYMAGLYGGGAFLLMFLIFTILIGLPLLVMEFTVGKIGRTYTTEIYGKLTNRKWLNIIGWNGNIAVFVLFGFYSVIGGWIIIYISIVLMQLLHVLPQSLSDIHFESIISNPVYTVLGQFIFISITCAIVMLGVEKGLEKASKVMIPLLFIFLLVVVGKALSLEGAMEGVKYLLEPRISEITMESMLFALGQSFFALSLGTTGMITYASYAPKAMTIKSSALTIVIMNIFISILAGLAIFPALKAFGYQPQEGPGLLFKVLPLVFEKMQFGTLFYVIFLILFLFAALTSSISLLELNVSNLTQNDNSKRLKVSIWVSIAVFIISVPAMLSFSALSHFTFGAGTIFDNMDYLVSNILMPLGALATTLVVGQLLDRQQLKQGFGADRFKLFYPWYVLVKYVLPLIILLVFVLQLI</sequence>
<comment type="caution">
    <text evidence="8">The sequence shown here is derived from an EMBL/GenBank/DDBJ whole genome shotgun (WGS) entry which is preliminary data.</text>
</comment>
<feature type="transmembrane region" description="Helical" evidence="7">
    <location>
        <begin position="216"/>
        <end position="239"/>
    </location>
</feature>
<keyword evidence="5 7" id="KW-0472">Membrane</keyword>
<feature type="transmembrane region" description="Helical" evidence="7">
    <location>
        <begin position="175"/>
        <end position="196"/>
    </location>
</feature>
<feature type="transmembrane region" description="Helical" evidence="7">
    <location>
        <begin position="421"/>
        <end position="441"/>
    </location>
</feature>
<feature type="transmembrane region" description="Helical" evidence="7">
    <location>
        <begin position="380"/>
        <end position="401"/>
    </location>
</feature>
<evidence type="ECO:0000256" key="5">
    <source>
        <dbReference type="ARBA" id="ARBA00023136"/>
    </source>
</evidence>
<organism evidence="8 9">
    <name type="scientific">Staphylococcus canis</name>
    <dbReference type="NCBI Taxonomy" id="2724942"/>
    <lineage>
        <taxon>Bacteria</taxon>
        <taxon>Bacillati</taxon>
        <taxon>Bacillota</taxon>
        <taxon>Bacilli</taxon>
        <taxon>Bacillales</taxon>
        <taxon>Staphylococcaceae</taxon>
        <taxon>Staphylococcus</taxon>
    </lineage>
</organism>
<dbReference type="PANTHER" id="PTHR42948:SF1">
    <property type="entry name" value="TRANSPORTER"/>
    <property type="match status" value="1"/>
</dbReference>
<evidence type="ECO:0000256" key="1">
    <source>
        <dbReference type="ARBA" id="ARBA00004141"/>
    </source>
</evidence>
<feature type="transmembrane region" description="Helical" evidence="7">
    <location>
        <begin position="251"/>
        <end position="272"/>
    </location>
</feature>
<dbReference type="SUPFAM" id="SSF161070">
    <property type="entry name" value="SNF-like"/>
    <property type="match status" value="1"/>
</dbReference>
<dbReference type="Pfam" id="PF00209">
    <property type="entry name" value="SNF"/>
    <property type="match status" value="2"/>
</dbReference>
<evidence type="ECO:0000313" key="9">
    <source>
        <dbReference type="Proteomes" id="UP000751852"/>
    </source>
</evidence>
<evidence type="ECO:0000313" key="8">
    <source>
        <dbReference type="EMBL" id="MBI5975021.1"/>
    </source>
</evidence>
<dbReference type="NCBIfam" id="NF037979">
    <property type="entry name" value="Na_transp"/>
    <property type="match status" value="1"/>
</dbReference>
<feature type="transmembrane region" description="Helical" evidence="7">
    <location>
        <begin position="343"/>
        <end position="368"/>
    </location>
</feature>
<dbReference type="PROSITE" id="PS50267">
    <property type="entry name" value="NA_NEUROTRAN_SYMP_3"/>
    <property type="match status" value="1"/>
</dbReference>
<evidence type="ECO:0000256" key="7">
    <source>
        <dbReference type="SAM" id="Phobius"/>
    </source>
</evidence>
<feature type="transmembrane region" description="Helical" evidence="7">
    <location>
        <begin position="12"/>
        <end position="30"/>
    </location>
</feature>
<reference evidence="8 9" key="1">
    <citation type="submission" date="2020-04" db="EMBL/GenBank/DDBJ databases">
        <title>Staphylococcus species from domestic dog.</title>
        <authorList>
            <person name="Paterson G.K."/>
        </authorList>
    </citation>
    <scope>NUCLEOTIDE SEQUENCE [LARGE SCALE GENOMIC DNA]</scope>
    <source>
        <strain evidence="8 9">H16/1A</strain>
    </source>
</reference>
<dbReference type="PANTHER" id="PTHR42948">
    <property type="entry name" value="TRANSPORTER"/>
    <property type="match status" value="1"/>
</dbReference>
<keyword evidence="9" id="KW-1185">Reference proteome</keyword>
<evidence type="ECO:0000256" key="6">
    <source>
        <dbReference type="RuleBase" id="RU003732"/>
    </source>
</evidence>
<evidence type="ECO:0000256" key="2">
    <source>
        <dbReference type="ARBA" id="ARBA00022448"/>
    </source>
</evidence>
<dbReference type="RefSeq" id="WP_198617801.1">
    <property type="nucleotide sequence ID" value="NZ_JABANU010000011.1"/>
</dbReference>
<evidence type="ECO:0000256" key="4">
    <source>
        <dbReference type="ARBA" id="ARBA00022989"/>
    </source>
</evidence>
<protein>
    <recommendedName>
        <fullName evidence="6">Transporter</fullName>
    </recommendedName>
</protein>
<keyword evidence="2 6" id="KW-0813">Transport</keyword>
<dbReference type="InterPro" id="IPR000175">
    <property type="entry name" value="Na/ntran_symport"/>
</dbReference>
<dbReference type="InterPro" id="IPR037272">
    <property type="entry name" value="SNS_sf"/>
</dbReference>
<feature type="transmembrane region" description="Helical" evidence="7">
    <location>
        <begin position="142"/>
        <end position="163"/>
    </location>
</feature>
<dbReference type="EMBL" id="JABANU010000011">
    <property type="protein sequence ID" value="MBI5975021.1"/>
    <property type="molecule type" value="Genomic_DNA"/>
</dbReference>
<gene>
    <name evidence="8" type="ORF">HHH54_05330</name>
</gene>
<keyword evidence="3 6" id="KW-0812">Transmembrane</keyword>
<dbReference type="PROSITE" id="PS00610">
    <property type="entry name" value="NA_NEUROTRAN_SYMP_1"/>
    <property type="match status" value="1"/>
</dbReference>
<name>A0ABS0TAM0_9STAP</name>
<proteinExistence type="inferred from homology"/>
<dbReference type="PRINTS" id="PR00176">
    <property type="entry name" value="NANEUSMPORT"/>
</dbReference>
<evidence type="ECO:0000256" key="3">
    <source>
        <dbReference type="ARBA" id="ARBA00022692"/>
    </source>
</evidence>
<feature type="transmembrane region" description="Helical" evidence="7">
    <location>
        <begin position="36"/>
        <end position="59"/>
    </location>
</feature>
<keyword evidence="6" id="KW-0769">Symport</keyword>
<accession>A0ABS0TAM0</accession>
<keyword evidence="4 7" id="KW-1133">Transmembrane helix</keyword>
<dbReference type="InterPro" id="IPR047218">
    <property type="entry name" value="YocR/YhdH-like"/>
</dbReference>
<feature type="transmembrane region" description="Helical" evidence="7">
    <location>
        <begin position="94"/>
        <end position="122"/>
    </location>
</feature>
<comment type="similarity">
    <text evidence="6">Belongs to the sodium:neurotransmitter symporter (SNF) (TC 2.A.22) family.</text>
</comment>
<dbReference type="CDD" id="cd10336">
    <property type="entry name" value="SLC6sbd_Tyt1-Like"/>
    <property type="match status" value="1"/>
</dbReference>